<organism evidence="2 3">
    <name type="scientific">Mycena indigotica</name>
    <dbReference type="NCBI Taxonomy" id="2126181"/>
    <lineage>
        <taxon>Eukaryota</taxon>
        <taxon>Fungi</taxon>
        <taxon>Dikarya</taxon>
        <taxon>Basidiomycota</taxon>
        <taxon>Agaricomycotina</taxon>
        <taxon>Agaricomycetes</taxon>
        <taxon>Agaricomycetidae</taxon>
        <taxon>Agaricales</taxon>
        <taxon>Marasmiineae</taxon>
        <taxon>Mycenaceae</taxon>
        <taxon>Mycena</taxon>
    </lineage>
</organism>
<accession>A0A8H6WAE1</accession>
<keyword evidence="1" id="KW-0472">Membrane</keyword>
<keyword evidence="1" id="KW-1133">Transmembrane helix</keyword>
<evidence type="ECO:0000313" key="3">
    <source>
        <dbReference type="Proteomes" id="UP000636479"/>
    </source>
</evidence>
<feature type="transmembrane region" description="Helical" evidence="1">
    <location>
        <begin position="122"/>
        <end position="143"/>
    </location>
</feature>
<feature type="transmembrane region" description="Helical" evidence="1">
    <location>
        <begin position="45"/>
        <end position="63"/>
    </location>
</feature>
<keyword evidence="1" id="KW-0812">Transmembrane</keyword>
<evidence type="ECO:0000256" key="1">
    <source>
        <dbReference type="SAM" id="Phobius"/>
    </source>
</evidence>
<dbReference type="AlphaFoldDB" id="A0A8H6WAE1"/>
<dbReference type="GeneID" id="59344791"/>
<reference evidence="2" key="1">
    <citation type="submission" date="2020-05" db="EMBL/GenBank/DDBJ databases">
        <title>Mycena genomes resolve the evolution of fungal bioluminescence.</title>
        <authorList>
            <person name="Tsai I.J."/>
        </authorList>
    </citation>
    <scope>NUCLEOTIDE SEQUENCE</scope>
    <source>
        <strain evidence="2">171206Taipei</strain>
    </source>
</reference>
<feature type="transmembrane region" description="Helical" evidence="1">
    <location>
        <begin position="99"/>
        <end position="116"/>
    </location>
</feature>
<gene>
    <name evidence="2" type="ORF">MIND_00549600</name>
</gene>
<dbReference type="RefSeq" id="XP_037222567.1">
    <property type="nucleotide sequence ID" value="XM_037362275.1"/>
</dbReference>
<proteinExistence type="predicted"/>
<sequence>MATLNDGETPIVGYGALPGPSAPAPATAASTVDVPPPWNKIHPHLRTPLAILLFLLLALPPGLPAPLPTSVYALSARVFVAFGQRLYTDPDTECFPMRVIAMHSILLFALYPIIAAEEASLWQAAVTCFALVTNFLAFLVAMLQGGGKGRRWALETPAHRSSVPRCFN</sequence>
<comment type="caution">
    <text evidence="2">The sequence shown here is derived from an EMBL/GenBank/DDBJ whole genome shotgun (WGS) entry which is preliminary data.</text>
</comment>
<dbReference type="EMBL" id="JACAZF010000004">
    <property type="protein sequence ID" value="KAF7307548.1"/>
    <property type="molecule type" value="Genomic_DNA"/>
</dbReference>
<keyword evidence="3" id="KW-1185">Reference proteome</keyword>
<dbReference type="Proteomes" id="UP000636479">
    <property type="component" value="Unassembled WGS sequence"/>
</dbReference>
<evidence type="ECO:0000313" key="2">
    <source>
        <dbReference type="EMBL" id="KAF7307548.1"/>
    </source>
</evidence>
<protein>
    <submittedName>
        <fullName evidence="2">Uncharacterized protein</fullName>
    </submittedName>
</protein>
<name>A0A8H6WAE1_9AGAR</name>